<evidence type="ECO:0000313" key="2">
    <source>
        <dbReference type="EMBL" id="EUA76359.1"/>
    </source>
</evidence>
<dbReference type="EMBL" id="JAOB01000006">
    <property type="protein sequence ID" value="EUA76359.1"/>
    <property type="molecule type" value="Genomic_DNA"/>
</dbReference>
<accession>X8E715</accession>
<organism evidence="2">
    <name type="scientific">Mycobacterium xenopi 4042</name>
    <dbReference type="NCBI Taxonomy" id="1299334"/>
    <lineage>
        <taxon>Bacteria</taxon>
        <taxon>Bacillati</taxon>
        <taxon>Actinomycetota</taxon>
        <taxon>Actinomycetes</taxon>
        <taxon>Mycobacteriales</taxon>
        <taxon>Mycobacteriaceae</taxon>
        <taxon>Mycobacterium</taxon>
    </lineage>
</organism>
<feature type="compositionally biased region" description="Polar residues" evidence="1">
    <location>
        <begin position="94"/>
        <end position="104"/>
    </location>
</feature>
<comment type="caution">
    <text evidence="2">The sequence shown here is derived from an EMBL/GenBank/DDBJ whole genome shotgun (WGS) entry which is preliminary data.</text>
</comment>
<dbReference type="AlphaFoldDB" id="X8E715"/>
<protein>
    <submittedName>
        <fullName evidence="2">Uncharacterized protein</fullName>
    </submittedName>
</protein>
<name>X8E715_MYCXE</name>
<evidence type="ECO:0000256" key="1">
    <source>
        <dbReference type="SAM" id="MobiDB-lite"/>
    </source>
</evidence>
<proteinExistence type="predicted"/>
<sequence length="117" mass="12717">MLFFQILLMVQGWLADIDGYHFCQGLVKAKIAAWLVPQPAMRISRSGLYSRSGHNIRCACAGSNHSQWSAVQASRSATGRGYLHRSYWRRTASAPGSSFTSPVTSLRVDADPGSASA</sequence>
<gene>
    <name evidence="2" type="ORF">I553_7282</name>
</gene>
<reference evidence="2" key="1">
    <citation type="submission" date="2014-01" db="EMBL/GenBank/DDBJ databases">
        <authorList>
            <person name="Brown-Elliot B."/>
            <person name="Wallace R."/>
            <person name="Lenaerts A."/>
            <person name="Ordway D."/>
            <person name="DeGroote M.A."/>
            <person name="Parker T."/>
            <person name="Sizemore C."/>
            <person name="Tallon L.J."/>
            <person name="Sadzewicz L.K."/>
            <person name="Sengamalay N."/>
            <person name="Fraser C.M."/>
            <person name="Hine E."/>
            <person name="Shefchek K.A."/>
            <person name="Das S.P."/>
            <person name="Tettelin H."/>
        </authorList>
    </citation>
    <scope>NUCLEOTIDE SEQUENCE [LARGE SCALE GENOMIC DNA]</scope>
    <source>
        <strain evidence="2">4042</strain>
    </source>
</reference>
<feature type="region of interest" description="Disordered" evidence="1">
    <location>
        <begin position="92"/>
        <end position="117"/>
    </location>
</feature>